<dbReference type="EMBL" id="MH160392">
    <property type="protein sequence ID" value="AWN06240.1"/>
    <property type="molecule type" value="Genomic_DNA"/>
</dbReference>
<dbReference type="RefSeq" id="YP_009889604.1">
    <property type="nucleotide sequence ID" value="NC_049510.1"/>
</dbReference>
<dbReference type="KEGG" id="vg:55819104"/>
<evidence type="ECO:0000313" key="1">
    <source>
        <dbReference type="EMBL" id="AWN06240.1"/>
    </source>
</evidence>
<dbReference type="GeneID" id="55819104"/>
<sequence length="69" mass="7822">MKHELLLNCQRMLERVESGEMSESQAVAAMRVSFAKDRTKAMKQSENSNIPLPCRMGVSKKGYTRSMTL</sequence>
<dbReference type="Proteomes" id="UP000267934">
    <property type="component" value="Segment"/>
</dbReference>
<accession>A0A3G1QTQ6</accession>
<protein>
    <submittedName>
        <fullName evidence="1">Uncharacterized protein</fullName>
    </submittedName>
</protein>
<keyword evidence="2" id="KW-1185">Reference proteome</keyword>
<evidence type="ECO:0000313" key="2">
    <source>
        <dbReference type="Proteomes" id="UP000267934"/>
    </source>
</evidence>
<name>A0A3G1QTQ6_9CAUD</name>
<proteinExistence type="predicted"/>
<reference evidence="1 2" key="1">
    <citation type="journal article" date="2018" name="Plant Pathol. J.">
        <title>Characterization of the Lytic Bacteriophage phiEaP-8 Effective against Both Erwinia amylovora and Erwinia pyrifoliae Causing Severe Diseases in Apple and Pear.</title>
        <authorList>
            <person name="Park J."/>
            <person name="Lee G.M."/>
            <person name="Kim D."/>
            <person name="Park D.H."/>
            <person name="Oh C.S."/>
        </authorList>
    </citation>
    <scope>NUCLEOTIDE SEQUENCE [LARGE SCALE GENOMIC DNA]</scope>
</reference>
<organism evidence="1 2">
    <name type="scientific">Erwinia phage phiEaP8</name>
    <dbReference type="NCBI Taxonomy" id="2178928"/>
    <lineage>
        <taxon>Viruses</taxon>
        <taxon>Duplodnaviria</taxon>
        <taxon>Heunggongvirae</taxon>
        <taxon>Uroviricota</taxon>
        <taxon>Caudoviricetes</taxon>
        <taxon>Schitoviridae</taxon>
        <taxon>Erskinevirinae</taxon>
        <taxon>Yonginvirus</taxon>
        <taxon>Yonginvirus EaP8</taxon>
    </lineage>
</organism>